<organism evidence="2 3">
    <name type="scientific">Thermogutta terrifontis</name>
    <dbReference type="NCBI Taxonomy" id="1331910"/>
    <lineage>
        <taxon>Bacteria</taxon>
        <taxon>Pseudomonadati</taxon>
        <taxon>Planctomycetota</taxon>
        <taxon>Planctomycetia</taxon>
        <taxon>Pirellulales</taxon>
        <taxon>Thermoguttaceae</taxon>
        <taxon>Thermogutta</taxon>
    </lineage>
</organism>
<sequence>MLSRVCYFGDDELTGPAAYLAGVMEYCGFEYEHVPSRRRVADELLKEPFALYVISDYPSVGFTLPQLQRIKEHVEQGSGLLMIGGWESYFGRVGEYVNRPIAEVLPVYLSMSDDRVNCAQGCVVRMVKRHPITDGLPWDKPPLVAGFNRIFPKPQGTTLLAGDRLTITDDANGLDVSVADTVPLLVVGRFVAGRTAALAFDVAPHWIGGMVDWGEHRIVVQIPAGGYIEVGDAYVRLLGNIIAWTGKLRELPDAYPEEDLSASASVTVVATDSENGLPSANG</sequence>
<dbReference type="EMBL" id="CP018477">
    <property type="protein sequence ID" value="ASV76519.1"/>
    <property type="molecule type" value="Genomic_DNA"/>
</dbReference>
<dbReference type="RefSeq" id="WP_095416287.1">
    <property type="nucleotide sequence ID" value="NZ_CP018477.1"/>
</dbReference>
<dbReference type="SUPFAM" id="SSF52317">
    <property type="entry name" value="Class I glutamine amidotransferase-like"/>
    <property type="match status" value="1"/>
</dbReference>
<dbReference type="Pfam" id="PF07090">
    <property type="entry name" value="GATase1_like"/>
    <property type="match status" value="1"/>
</dbReference>
<evidence type="ECO:0000259" key="1">
    <source>
        <dbReference type="Pfam" id="PF07090"/>
    </source>
</evidence>
<dbReference type="PANTHER" id="PTHR37947:SF1">
    <property type="entry name" value="BLL2462 PROTEIN"/>
    <property type="match status" value="1"/>
</dbReference>
<dbReference type="Gene3D" id="3.40.50.880">
    <property type="match status" value="1"/>
</dbReference>
<proteinExistence type="predicted"/>
<protein>
    <submittedName>
        <fullName evidence="2">Cytoplasmic protein</fullName>
    </submittedName>
</protein>
<gene>
    <name evidence="2" type="ORF">THTE_3918</name>
</gene>
<dbReference type="InterPro" id="IPR010768">
    <property type="entry name" value="GATase1-like"/>
</dbReference>
<name>A0A286RKM8_9BACT</name>
<dbReference type="InterPro" id="IPR029062">
    <property type="entry name" value="Class_I_gatase-like"/>
</dbReference>
<dbReference type="OrthoDB" id="9781333at2"/>
<evidence type="ECO:0000313" key="2">
    <source>
        <dbReference type="EMBL" id="ASV76519.1"/>
    </source>
</evidence>
<dbReference type="PANTHER" id="PTHR37947">
    <property type="entry name" value="BLL2462 PROTEIN"/>
    <property type="match status" value="1"/>
</dbReference>
<reference evidence="2 3" key="1">
    <citation type="journal article" name="Front. Microbiol.">
        <title>Sugar Metabolism of the First Thermophilic Planctomycete Thermogutta terrifontis: Comparative Genomic and Transcriptomic Approaches.</title>
        <authorList>
            <person name="Elcheninov A.G."/>
            <person name="Menzel P."/>
            <person name="Gudbergsdottir S.R."/>
            <person name="Slesarev A.I."/>
            <person name="Kadnikov V.V."/>
            <person name="Krogh A."/>
            <person name="Bonch-Osmolovskaya E.A."/>
            <person name="Peng X."/>
            <person name="Kublanov I.V."/>
        </authorList>
    </citation>
    <scope>NUCLEOTIDE SEQUENCE [LARGE SCALE GENOMIC DNA]</scope>
    <source>
        <strain evidence="2 3">R1</strain>
    </source>
</reference>
<feature type="domain" description="Putative glutamine amidotransferase" evidence="1">
    <location>
        <begin position="66"/>
        <end position="213"/>
    </location>
</feature>
<dbReference type="KEGG" id="ttf:THTE_3918"/>
<accession>A0A286RKM8</accession>
<keyword evidence="3" id="KW-1185">Reference proteome</keyword>
<dbReference type="AlphaFoldDB" id="A0A286RKM8"/>
<evidence type="ECO:0000313" key="3">
    <source>
        <dbReference type="Proteomes" id="UP000215086"/>
    </source>
</evidence>
<dbReference type="Proteomes" id="UP000215086">
    <property type="component" value="Chromosome"/>
</dbReference>